<reference evidence="3" key="1">
    <citation type="submission" date="2017-02" db="EMBL/GenBank/DDBJ databases">
        <title>Delineation of Paenibacillus larvae strains originating from foulbrood outbreaks.</title>
        <authorList>
            <person name="Beims H."/>
            <person name="Bunk B."/>
            <person name="Sproeer C."/>
            <person name="Mohr K.I."/>
            <person name="Pradella S."/>
            <person name="Guenther G."/>
            <person name="Rohde M."/>
            <person name="von der Ohe W."/>
            <person name="Steinert M."/>
        </authorList>
    </citation>
    <scope>NUCLEOTIDE SEQUENCE [LARGE SCALE GENOMIC DNA]</scope>
    <source>
        <strain evidence="3">Eric_III</strain>
    </source>
</reference>
<dbReference type="EMBL" id="CP019655">
    <property type="protein sequence ID" value="AVF26954.1"/>
    <property type="molecule type" value="Genomic_DNA"/>
</dbReference>
<gene>
    <name evidence="1" type="ORF">ERICIII_02819</name>
    <name evidence="2" type="ORF">ERICV_02296</name>
</gene>
<dbReference type="EMBL" id="CP019717">
    <property type="protein sequence ID" value="QHZ51442.1"/>
    <property type="molecule type" value="Genomic_DNA"/>
</dbReference>
<accession>A0A6C0QRW7</accession>
<accession>A0A2L1U226</accession>
<dbReference type="Proteomes" id="UP000239833">
    <property type="component" value="Chromosome"/>
</dbReference>
<evidence type="ECO:0000313" key="4">
    <source>
        <dbReference type="Proteomes" id="UP000464330"/>
    </source>
</evidence>
<accession>A0A8B6WWM0</accession>
<dbReference type="Proteomes" id="UP000464330">
    <property type="component" value="Chromosome"/>
</dbReference>
<organism evidence="1 3">
    <name type="scientific">Paenibacillus larvae subsp. larvae</name>
    <dbReference type="NCBI Taxonomy" id="147375"/>
    <lineage>
        <taxon>Bacteria</taxon>
        <taxon>Bacillati</taxon>
        <taxon>Bacillota</taxon>
        <taxon>Bacilli</taxon>
        <taxon>Bacillales</taxon>
        <taxon>Paenibacillaceae</taxon>
        <taxon>Paenibacillus</taxon>
    </lineage>
</organism>
<protein>
    <submittedName>
        <fullName evidence="1">Uncharacterized protein</fullName>
    </submittedName>
</protein>
<dbReference type="AlphaFoldDB" id="A0A2L1U226"/>
<sequence length="53" mass="6269">MRDMYQYGNITLEEINRFFDNYILIDGKIVLKNVATVDERREKTIQVISSEGE</sequence>
<evidence type="ECO:0000313" key="2">
    <source>
        <dbReference type="EMBL" id="QHZ51442.1"/>
    </source>
</evidence>
<evidence type="ECO:0000313" key="1">
    <source>
        <dbReference type="EMBL" id="AVF26954.1"/>
    </source>
</evidence>
<name>A0A2L1U226_9BACL</name>
<proteinExistence type="predicted"/>
<reference evidence="1 4" key="2">
    <citation type="journal article" date="2020" name="Int. J. Med. Microbiol.">
        <title>Discovery of Paenibacillus larvae ERIC V: Phenotypic and genomic comparison to genotypes ERIC I-IV reveal different inventories of virulence factors which correlate with epidemiological prevalences of American Foulbrood.</title>
        <authorList>
            <person name="Beims H."/>
            <person name="Bunk B."/>
            <person name="Erler S."/>
            <person name="Mohr K.I."/>
            <person name="Sproer C."/>
            <person name="Pradella S."/>
            <person name="Gunther G."/>
            <person name="Rohde M."/>
            <person name="von der Ohe W."/>
            <person name="Steinert M."/>
        </authorList>
    </citation>
    <scope>NUCLEOTIDE SEQUENCE</scope>
    <source>
        <strain evidence="1">Eric_III</strain>
        <strain evidence="2">Eric_V</strain>
    </source>
</reference>
<evidence type="ECO:0000313" key="3">
    <source>
        <dbReference type="Proteomes" id="UP000239833"/>
    </source>
</evidence>